<feature type="compositionally biased region" description="Basic and acidic residues" evidence="1">
    <location>
        <begin position="162"/>
        <end position="172"/>
    </location>
</feature>
<evidence type="ECO:0000313" key="2">
    <source>
        <dbReference type="EMBL" id="SJN39429.1"/>
    </source>
</evidence>
<keyword evidence="3" id="KW-1185">Reference proteome</keyword>
<proteinExistence type="predicted"/>
<sequence length="238" mass="24961">MPKLERGRVQGRVPGTLGGLRHIGHPLGKLLSHPRMPATSGRSWCHRLGARRALLAVVEGCEDGPPLVGVHVRVGQAQRLLERPPFAGGNHDVATLPPHVHIRVRALGAHQVGSVSDAGHGHVQVPPAGAGADASIGVRQGDAGRLEVVPTLGAVDVEHVNDGAGEHPEQGRVPELGQGLGRGHGLQRRPLDGGPLVRVQRDDHTPLIRPPLGGVGDARHRTPPTVSGWSSQAMIRAE</sequence>
<feature type="region of interest" description="Disordered" evidence="1">
    <location>
        <begin position="162"/>
        <end position="238"/>
    </location>
</feature>
<reference evidence="2 3" key="1">
    <citation type="submission" date="2017-02" db="EMBL/GenBank/DDBJ databases">
        <authorList>
            <person name="Peterson S.W."/>
        </authorList>
    </citation>
    <scope>NUCLEOTIDE SEQUENCE [LARGE SCALE GENOMIC DNA]</scope>
    <source>
        <strain evidence="2 3">LSP_Lj1</strain>
    </source>
</reference>
<evidence type="ECO:0000256" key="1">
    <source>
        <dbReference type="SAM" id="MobiDB-lite"/>
    </source>
</evidence>
<evidence type="ECO:0000313" key="3">
    <source>
        <dbReference type="Proteomes" id="UP000188342"/>
    </source>
</evidence>
<organism evidence="2 3">
    <name type="scientific">Luteococcus japonicus LSP_Lj1</name>
    <dbReference type="NCBI Taxonomy" id="1255658"/>
    <lineage>
        <taxon>Bacteria</taxon>
        <taxon>Bacillati</taxon>
        <taxon>Actinomycetota</taxon>
        <taxon>Actinomycetes</taxon>
        <taxon>Propionibacteriales</taxon>
        <taxon>Propionibacteriaceae</taxon>
        <taxon>Luteococcus</taxon>
    </lineage>
</organism>
<gene>
    <name evidence="2" type="ORF">FM114_11530</name>
</gene>
<feature type="compositionally biased region" description="Polar residues" evidence="1">
    <location>
        <begin position="224"/>
        <end position="238"/>
    </location>
</feature>
<protein>
    <submittedName>
        <fullName evidence="2">Uncharacterized protein</fullName>
    </submittedName>
</protein>
<dbReference type="AlphaFoldDB" id="A0A1R4K580"/>
<dbReference type="Proteomes" id="UP000188342">
    <property type="component" value="Unassembled WGS sequence"/>
</dbReference>
<dbReference type="EMBL" id="FUKQ01000044">
    <property type="protein sequence ID" value="SJN39429.1"/>
    <property type="molecule type" value="Genomic_DNA"/>
</dbReference>
<name>A0A1R4K580_9ACTN</name>
<accession>A0A1R4K580</accession>